<proteinExistence type="predicted"/>
<dbReference type="STRING" id="1300344.I598_2795"/>
<reference evidence="2 3" key="1">
    <citation type="submission" date="2016-01" db="EMBL/GenBank/DDBJ databases">
        <title>Complete genome sequence of a soil Actinobacterium, Isoptericola dokdonensis DS-3.</title>
        <authorList>
            <person name="Kwon S.-K."/>
            <person name="Kim J.F."/>
        </authorList>
    </citation>
    <scope>NUCLEOTIDE SEQUENCE [LARGE SCALE GENOMIC DNA]</scope>
    <source>
        <strain evidence="2 3">DS-3</strain>
    </source>
</reference>
<keyword evidence="3" id="KW-1185">Reference proteome</keyword>
<dbReference type="GO" id="GO:0003700">
    <property type="term" value="F:DNA-binding transcription factor activity"/>
    <property type="evidence" value="ECO:0007669"/>
    <property type="project" value="TreeGrafter"/>
</dbReference>
<sequence length="152" mass="16474">MRVSAKADYAVRATVELAGHDGSDPVSAEALAAAQHIPHRFLEAILRDLRRDGIVVSRRGSRGGYTLARPAEDVTIADVVRAVDGPLVYVRDERPSDLEYTGAALSLLHVWVALRANVRAVLERVTIADVADGTIPAEIRVLLDDSDAWENP</sequence>
<dbReference type="PROSITE" id="PS01332">
    <property type="entry name" value="HTH_RRF2_1"/>
    <property type="match status" value="1"/>
</dbReference>
<dbReference type="GO" id="GO:0003677">
    <property type="term" value="F:DNA binding"/>
    <property type="evidence" value="ECO:0007669"/>
    <property type="project" value="UniProtKB-KW"/>
</dbReference>
<evidence type="ECO:0000313" key="2">
    <source>
        <dbReference type="EMBL" id="ANC32314.1"/>
    </source>
</evidence>
<dbReference type="PATRIC" id="fig|1300344.3.peg.2809"/>
<dbReference type="PROSITE" id="PS51197">
    <property type="entry name" value="HTH_RRF2_2"/>
    <property type="match status" value="1"/>
</dbReference>
<dbReference type="KEGG" id="ido:I598_2795"/>
<keyword evidence="1" id="KW-0238">DNA-binding</keyword>
<dbReference type="PANTHER" id="PTHR33221">
    <property type="entry name" value="WINGED HELIX-TURN-HELIX TRANSCRIPTIONAL REGULATOR, RRF2 FAMILY"/>
    <property type="match status" value="1"/>
</dbReference>
<protein>
    <submittedName>
        <fullName evidence="2">HTH-type transcriptional regulator CymR</fullName>
    </submittedName>
</protein>
<dbReference type="Gene3D" id="1.10.10.10">
    <property type="entry name" value="Winged helix-like DNA-binding domain superfamily/Winged helix DNA-binding domain"/>
    <property type="match status" value="1"/>
</dbReference>
<evidence type="ECO:0000256" key="1">
    <source>
        <dbReference type="ARBA" id="ARBA00023125"/>
    </source>
</evidence>
<dbReference type="InterPro" id="IPR036388">
    <property type="entry name" value="WH-like_DNA-bd_sf"/>
</dbReference>
<gene>
    <name evidence="2" type="primary">cymR</name>
    <name evidence="2" type="ORF">I598_2795</name>
</gene>
<dbReference type="InterPro" id="IPR000944">
    <property type="entry name" value="Tscrpt_reg_Rrf2"/>
</dbReference>
<dbReference type="OrthoDB" id="9808360at2"/>
<name>A0A161IJR7_9MICO</name>
<dbReference type="RefSeq" id="WP_068203451.1">
    <property type="nucleotide sequence ID" value="NZ_CP014209.1"/>
</dbReference>
<dbReference type="AlphaFoldDB" id="A0A161IJR7"/>
<dbReference type="Pfam" id="PF02082">
    <property type="entry name" value="Rrf2"/>
    <property type="match status" value="1"/>
</dbReference>
<dbReference type="InterPro" id="IPR036390">
    <property type="entry name" value="WH_DNA-bd_sf"/>
</dbReference>
<accession>A0A161IJR7</accession>
<evidence type="ECO:0000313" key="3">
    <source>
        <dbReference type="Proteomes" id="UP000076794"/>
    </source>
</evidence>
<dbReference type="InterPro" id="IPR030489">
    <property type="entry name" value="TR_Rrf2-type_CS"/>
</dbReference>
<organism evidence="2 3">
    <name type="scientific">Isoptericola dokdonensis DS-3</name>
    <dbReference type="NCBI Taxonomy" id="1300344"/>
    <lineage>
        <taxon>Bacteria</taxon>
        <taxon>Bacillati</taxon>
        <taxon>Actinomycetota</taxon>
        <taxon>Actinomycetes</taxon>
        <taxon>Micrococcales</taxon>
        <taxon>Promicromonosporaceae</taxon>
        <taxon>Isoptericola</taxon>
    </lineage>
</organism>
<dbReference type="GO" id="GO:0005829">
    <property type="term" value="C:cytosol"/>
    <property type="evidence" value="ECO:0007669"/>
    <property type="project" value="TreeGrafter"/>
</dbReference>
<dbReference type="PANTHER" id="PTHR33221:SF5">
    <property type="entry name" value="HTH-TYPE TRANSCRIPTIONAL REGULATOR ISCR"/>
    <property type="match status" value="1"/>
</dbReference>
<dbReference type="NCBIfam" id="TIGR00738">
    <property type="entry name" value="rrf2_super"/>
    <property type="match status" value="1"/>
</dbReference>
<dbReference type="Proteomes" id="UP000076794">
    <property type="component" value="Chromosome"/>
</dbReference>
<dbReference type="SUPFAM" id="SSF46785">
    <property type="entry name" value="Winged helix' DNA-binding domain"/>
    <property type="match status" value="1"/>
</dbReference>
<dbReference type="EMBL" id="CP014209">
    <property type="protein sequence ID" value="ANC32314.1"/>
    <property type="molecule type" value="Genomic_DNA"/>
</dbReference>